<sequence length="454" mass="45691">MPSRDDDAFRLAVLLGEALIRGGASSAATTTCLQRALRSAGVDDATVGVTMGQIILSRPGRGTSAAITHVSEAPPGSLDLELRRRITAMLDDLAQGRRTVRECLAELESREADGPGSAQHTGARHAIAAAGLSLLGVGFCLLMGGTAATTLCAGVLSVAAYAAFAAMQHLRSPGIFSLAAAGLTAVLGATAATAVIDDAQTALCIVAALAAWLAGITAYGAAQDMITGWYLSAAGRVMDIASRTAGLVAGVALGIHLMAPFVGESVAYIEALRPDGVTWATVITGAVLVSGGYGLASSGRGIRLVALAALGGLVQLLVLIAQAVGLSSFVAILAAAVVVGAICVRAAPSLGLPSNASMMIALLPLFPGSYIYQGMLGTIFGVDGSGDQLIAGAVTAFCLSMGGLLGQFLASRSLTAARALGLDDHADDDPQDDPAGARPEARQLPADTLQHVRL</sequence>
<evidence type="ECO:0000256" key="7">
    <source>
        <dbReference type="SAM" id="MobiDB-lite"/>
    </source>
</evidence>
<dbReference type="InterPro" id="IPR024528">
    <property type="entry name" value="ThrE_2"/>
</dbReference>
<gene>
    <name evidence="11" type="ORF">C884_00368</name>
</gene>
<feature type="transmembrane region" description="Helical" evidence="8">
    <location>
        <begin position="388"/>
        <end position="410"/>
    </location>
</feature>
<feature type="transmembrane region" description="Helical" evidence="8">
    <location>
        <begin position="243"/>
        <end position="262"/>
    </location>
</feature>
<comment type="caution">
    <text evidence="11">The sequence shown here is derived from an EMBL/GenBank/DDBJ whole genome shotgun (WGS) entry which is preliminary data.</text>
</comment>
<evidence type="ECO:0000256" key="3">
    <source>
        <dbReference type="ARBA" id="ARBA00022692"/>
    </source>
</evidence>
<dbReference type="Pfam" id="PF12821">
    <property type="entry name" value="ThrE_2"/>
    <property type="match status" value="1"/>
</dbReference>
<feature type="transmembrane region" description="Helical" evidence="8">
    <location>
        <begin position="202"/>
        <end position="222"/>
    </location>
</feature>
<evidence type="ECO:0000256" key="1">
    <source>
        <dbReference type="ARBA" id="ARBA00004651"/>
    </source>
</evidence>
<dbReference type="STRING" id="71999.KPaMU14_07490"/>
<keyword evidence="4 8" id="KW-1133">Transmembrane helix</keyword>
<dbReference type="Pfam" id="PF06738">
    <property type="entry name" value="ThrE"/>
    <property type="match status" value="1"/>
</dbReference>
<keyword evidence="2" id="KW-1003">Cell membrane</keyword>
<evidence type="ECO:0000256" key="2">
    <source>
        <dbReference type="ARBA" id="ARBA00022475"/>
    </source>
</evidence>
<feature type="transmembrane region" description="Helical" evidence="8">
    <location>
        <begin position="277"/>
        <end position="295"/>
    </location>
</feature>
<dbReference type="PANTHER" id="PTHR34390">
    <property type="entry name" value="UPF0442 PROTEIN YJJB-RELATED"/>
    <property type="match status" value="1"/>
</dbReference>
<dbReference type="PANTHER" id="PTHR34390:SF2">
    <property type="entry name" value="SUCCINATE TRANSPORTER SUBUNIT YJJP-RELATED"/>
    <property type="match status" value="1"/>
</dbReference>
<accession>M2YDB5</accession>
<reference evidence="11 12" key="1">
    <citation type="journal article" date="2014" name="Genome Announc.">
        <title>Draft Genome Sequence of Kocuria palustris PEL.</title>
        <authorList>
            <person name="Sharma G."/>
            <person name="Khatri I."/>
            <person name="Subramanian S."/>
        </authorList>
    </citation>
    <scope>NUCLEOTIDE SEQUENCE [LARGE SCALE GENOMIC DNA]</scope>
    <source>
        <strain evidence="11 12">PEL</strain>
    </source>
</reference>
<evidence type="ECO:0000313" key="12">
    <source>
        <dbReference type="Proteomes" id="UP000009877"/>
    </source>
</evidence>
<feature type="transmembrane region" description="Helical" evidence="8">
    <location>
        <begin position="302"/>
        <end position="323"/>
    </location>
</feature>
<keyword evidence="12" id="KW-1185">Reference proteome</keyword>
<feature type="transmembrane region" description="Helical" evidence="8">
    <location>
        <begin position="329"/>
        <end position="347"/>
    </location>
</feature>
<evidence type="ECO:0000256" key="6">
    <source>
        <dbReference type="ARBA" id="ARBA00034125"/>
    </source>
</evidence>
<feature type="transmembrane region" description="Helical" evidence="8">
    <location>
        <begin position="359"/>
        <end position="382"/>
    </location>
</feature>
<feature type="domain" description="Threonine/serine exporter-like N-terminal" evidence="9">
    <location>
        <begin position="10"/>
        <end position="257"/>
    </location>
</feature>
<evidence type="ECO:0000313" key="11">
    <source>
        <dbReference type="EMBL" id="EME36520.1"/>
    </source>
</evidence>
<feature type="region of interest" description="Disordered" evidence="7">
    <location>
        <begin position="423"/>
        <end position="454"/>
    </location>
</feature>
<dbReference type="GO" id="GO:0015744">
    <property type="term" value="P:succinate transport"/>
    <property type="evidence" value="ECO:0007669"/>
    <property type="project" value="TreeGrafter"/>
</dbReference>
<evidence type="ECO:0000259" key="10">
    <source>
        <dbReference type="Pfam" id="PF12821"/>
    </source>
</evidence>
<feature type="transmembrane region" description="Helical" evidence="8">
    <location>
        <begin position="175"/>
        <end position="196"/>
    </location>
</feature>
<evidence type="ECO:0000256" key="8">
    <source>
        <dbReference type="SAM" id="Phobius"/>
    </source>
</evidence>
<dbReference type="EMBL" id="ANHZ02000013">
    <property type="protein sequence ID" value="EME36520.1"/>
    <property type="molecule type" value="Genomic_DNA"/>
</dbReference>
<keyword evidence="5 8" id="KW-0472">Membrane</keyword>
<feature type="domain" description="Threonine/Serine exporter ThrE" evidence="10">
    <location>
        <begin position="287"/>
        <end position="402"/>
    </location>
</feature>
<dbReference type="InterPro" id="IPR010619">
    <property type="entry name" value="ThrE-like_N"/>
</dbReference>
<evidence type="ECO:0000256" key="5">
    <source>
        <dbReference type="ARBA" id="ARBA00023136"/>
    </source>
</evidence>
<comment type="subcellular location">
    <subcellularLocation>
        <location evidence="1">Cell membrane</location>
        <topology evidence="1">Multi-pass membrane protein</topology>
    </subcellularLocation>
</comment>
<name>M2YDB5_9MICC</name>
<proteinExistence type="inferred from homology"/>
<dbReference type="GO" id="GO:0005886">
    <property type="term" value="C:plasma membrane"/>
    <property type="evidence" value="ECO:0007669"/>
    <property type="project" value="UniProtKB-SubCell"/>
</dbReference>
<dbReference type="InterPro" id="IPR050539">
    <property type="entry name" value="ThrE_Dicarb/AminoAcid_Exp"/>
</dbReference>
<dbReference type="Proteomes" id="UP000009877">
    <property type="component" value="Unassembled WGS sequence"/>
</dbReference>
<evidence type="ECO:0000259" key="9">
    <source>
        <dbReference type="Pfam" id="PF06738"/>
    </source>
</evidence>
<dbReference type="AlphaFoldDB" id="M2YDB5"/>
<comment type="similarity">
    <text evidence="6">Belongs to the ThrE exporter (TC 2.A.79) family.</text>
</comment>
<protein>
    <submittedName>
        <fullName evidence="11">Uncharacterized protein</fullName>
    </submittedName>
</protein>
<organism evidence="11 12">
    <name type="scientific">Kocuria palustris PEL</name>
    <dbReference type="NCBI Taxonomy" id="1236550"/>
    <lineage>
        <taxon>Bacteria</taxon>
        <taxon>Bacillati</taxon>
        <taxon>Actinomycetota</taxon>
        <taxon>Actinomycetes</taxon>
        <taxon>Micrococcales</taxon>
        <taxon>Micrococcaceae</taxon>
        <taxon>Kocuria</taxon>
    </lineage>
</organism>
<keyword evidence="3 8" id="KW-0812">Transmembrane</keyword>
<evidence type="ECO:0000256" key="4">
    <source>
        <dbReference type="ARBA" id="ARBA00022989"/>
    </source>
</evidence>
<dbReference type="GO" id="GO:0022857">
    <property type="term" value="F:transmembrane transporter activity"/>
    <property type="evidence" value="ECO:0007669"/>
    <property type="project" value="InterPro"/>
</dbReference>
<feature type="transmembrane region" description="Helical" evidence="8">
    <location>
        <begin position="134"/>
        <end position="163"/>
    </location>
</feature>
<dbReference type="RefSeq" id="WP_006214786.1">
    <property type="nucleotide sequence ID" value="NZ_ANHZ02000013.1"/>
</dbReference>